<gene>
    <name evidence="2" type="ORF">VSH64_47495</name>
</gene>
<dbReference type="SUPFAM" id="SSF55729">
    <property type="entry name" value="Acyl-CoA N-acyltransferases (Nat)"/>
    <property type="match status" value="1"/>
</dbReference>
<dbReference type="EC" id="2.-.-.-" evidence="2"/>
<dbReference type="PROSITE" id="PS51186">
    <property type="entry name" value="GNAT"/>
    <property type="match status" value="1"/>
</dbReference>
<reference evidence="2 3" key="1">
    <citation type="journal article" date="2015" name="Int. J. Syst. Evol. Microbiol.">
        <title>Amycolatopsis rhabdoformis sp. nov., an actinomycete isolated from a tropical forest soil.</title>
        <authorList>
            <person name="Souza W.R."/>
            <person name="Silva R.E."/>
            <person name="Goodfellow M."/>
            <person name="Busarakam K."/>
            <person name="Figueiro F.S."/>
            <person name="Ferreira D."/>
            <person name="Rodrigues-Filho E."/>
            <person name="Moraes L.A.B."/>
            <person name="Zucchi T.D."/>
        </authorList>
    </citation>
    <scope>NUCLEOTIDE SEQUENCE [LARGE SCALE GENOMIC DNA]</scope>
    <source>
        <strain evidence="2 3">NCIMB 14900</strain>
    </source>
</reference>
<accession>A0ABZ1I819</accession>
<dbReference type="Proteomes" id="UP001330812">
    <property type="component" value="Chromosome"/>
</dbReference>
<evidence type="ECO:0000313" key="2">
    <source>
        <dbReference type="EMBL" id="WSE30354.1"/>
    </source>
</evidence>
<dbReference type="InterPro" id="IPR051531">
    <property type="entry name" value="N-acetyltransferase"/>
</dbReference>
<organism evidence="2 3">
    <name type="scientific">Amycolatopsis rhabdoformis</name>
    <dbReference type="NCBI Taxonomy" id="1448059"/>
    <lineage>
        <taxon>Bacteria</taxon>
        <taxon>Bacillati</taxon>
        <taxon>Actinomycetota</taxon>
        <taxon>Actinomycetes</taxon>
        <taxon>Pseudonocardiales</taxon>
        <taxon>Pseudonocardiaceae</taxon>
        <taxon>Amycolatopsis</taxon>
    </lineage>
</organism>
<dbReference type="PANTHER" id="PTHR43792">
    <property type="entry name" value="GNAT FAMILY, PUTATIVE (AFU_ORTHOLOGUE AFUA_3G00765)-RELATED-RELATED"/>
    <property type="match status" value="1"/>
</dbReference>
<dbReference type="EMBL" id="CP142149">
    <property type="protein sequence ID" value="WSE30354.1"/>
    <property type="molecule type" value="Genomic_DNA"/>
</dbReference>
<sequence>MMIIEGPRVRLRPLTADDRARAQEILATPEVALWWGDAVHEVESLYEVEPGFASYAIDLDGETVGLIQSSEELDPQYRHAGIDIAIDPAHHGRGLGTEAIRTLAHHLFAQGHHRLTIDPAATNTTAIHVYTKLGFRPIGLLRAYERGPDGTFHDGLLMDMLAGELR</sequence>
<evidence type="ECO:0000313" key="3">
    <source>
        <dbReference type="Proteomes" id="UP001330812"/>
    </source>
</evidence>
<dbReference type="GO" id="GO:0016740">
    <property type="term" value="F:transferase activity"/>
    <property type="evidence" value="ECO:0007669"/>
    <property type="project" value="UniProtKB-KW"/>
</dbReference>
<dbReference type="CDD" id="cd04301">
    <property type="entry name" value="NAT_SF"/>
    <property type="match status" value="1"/>
</dbReference>
<feature type="domain" description="N-acetyltransferase" evidence="1">
    <location>
        <begin position="9"/>
        <end position="163"/>
    </location>
</feature>
<dbReference type="Gene3D" id="3.40.630.30">
    <property type="match status" value="1"/>
</dbReference>
<evidence type="ECO:0000259" key="1">
    <source>
        <dbReference type="PROSITE" id="PS51186"/>
    </source>
</evidence>
<dbReference type="InterPro" id="IPR016181">
    <property type="entry name" value="Acyl_CoA_acyltransferase"/>
</dbReference>
<dbReference type="InterPro" id="IPR000182">
    <property type="entry name" value="GNAT_dom"/>
</dbReference>
<dbReference type="Pfam" id="PF00583">
    <property type="entry name" value="Acetyltransf_1"/>
    <property type="match status" value="1"/>
</dbReference>
<keyword evidence="3" id="KW-1185">Reference proteome</keyword>
<proteinExistence type="predicted"/>
<protein>
    <submittedName>
        <fullName evidence="2">GNAT family protein</fullName>
        <ecNumber evidence="2">2.-.-.-</ecNumber>
    </submittedName>
</protein>
<name>A0ABZ1I819_9PSEU</name>
<keyword evidence="2" id="KW-0808">Transferase</keyword>